<dbReference type="KEGG" id="csb:CLSA_c09760"/>
<sequence length="43" mass="4903">MLILKNKSDFTKRIAIVSKIFNNAFGIIDICKCIMIIIITKCD</sequence>
<dbReference type="HOGENOM" id="CLU_3231889_0_0_9"/>
<dbReference type="EMBL" id="CP006721">
    <property type="protein sequence ID" value="AGX41987.1"/>
    <property type="molecule type" value="Genomic_DNA"/>
</dbReference>
<reference evidence="2 3" key="1">
    <citation type="journal article" date="2013" name="Genome Announc.">
        <title>Complete Genome Sequence of the Solvent Producer Clostridium saccharobutylicum NCP262 (DSM 13864).</title>
        <authorList>
            <person name="Poehlein A."/>
            <person name="Hartwich K."/>
            <person name="Krabben P."/>
            <person name="Ehrenreich A."/>
            <person name="Liebl W."/>
            <person name="Durre P."/>
            <person name="Gottschalk G."/>
            <person name="Daniel R."/>
        </authorList>
    </citation>
    <scope>NUCLEOTIDE SEQUENCE [LARGE SCALE GENOMIC DNA]</scope>
    <source>
        <strain evidence="2">DSM 13864</strain>
    </source>
</reference>
<dbReference type="Proteomes" id="UP000017118">
    <property type="component" value="Chromosome"/>
</dbReference>
<accession>U5MRE6</accession>
<keyword evidence="1" id="KW-0812">Transmembrane</keyword>
<keyword evidence="1" id="KW-0472">Membrane</keyword>
<dbReference type="PATRIC" id="fig|1345695.3.peg.922"/>
<evidence type="ECO:0000313" key="2">
    <source>
        <dbReference type="EMBL" id="AGX41987.1"/>
    </source>
</evidence>
<evidence type="ECO:0000256" key="1">
    <source>
        <dbReference type="SAM" id="Phobius"/>
    </source>
</evidence>
<keyword evidence="3" id="KW-1185">Reference proteome</keyword>
<dbReference type="AlphaFoldDB" id="U5MRE6"/>
<organism evidence="2 3">
    <name type="scientific">Clostridium saccharobutylicum DSM 13864</name>
    <dbReference type="NCBI Taxonomy" id="1345695"/>
    <lineage>
        <taxon>Bacteria</taxon>
        <taxon>Bacillati</taxon>
        <taxon>Bacillota</taxon>
        <taxon>Clostridia</taxon>
        <taxon>Eubacteriales</taxon>
        <taxon>Clostridiaceae</taxon>
        <taxon>Clostridium</taxon>
    </lineage>
</organism>
<evidence type="ECO:0000313" key="3">
    <source>
        <dbReference type="Proteomes" id="UP000017118"/>
    </source>
</evidence>
<name>U5MRE6_CLOSA</name>
<protein>
    <submittedName>
        <fullName evidence="2">Uncharacterized protein</fullName>
    </submittedName>
</protein>
<gene>
    <name evidence="2" type="ORF">CLSA_c09760</name>
</gene>
<proteinExistence type="predicted"/>
<keyword evidence="1" id="KW-1133">Transmembrane helix</keyword>
<feature type="transmembrane region" description="Helical" evidence="1">
    <location>
        <begin position="20"/>
        <end position="40"/>
    </location>
</feature>